<keyword evidence="5" id="KW-1185">Reference proteome</keyword>
<evidence type="ECO:0000256" key="1">
    <source>
        <dbReference type="ARBA" id="ARBA00022737"/>
    </source>
</evidence>
<feature type="region of interest" description="Disordered" evidence="3">
    <location>
        <begin position="493"/>
        <end position="542"/>
    </location>
</feature>
<dbReference type="PROSITE" id="PS51375">
    <property type="entry name" value="PPR"/>
    <property type="match status" value="2"/>
</dbReference>
<dbReference type="EMBL" id="JAAQHG020000009">
    <property type="protein sequence ID" value="KAL1587868.1"/>
    <property type="molecule type" value="Genomic_DNA"/>
</dbReference>
<gene>
    <name evidence="4" type="ORF">WHR41_03692</name>
</gene>
<feature type="repeat" description="PPR" evidence="2">
    <location>
        <begin position="794"/>
        <end position="828"/>
    </location>
</feature>
<feature type="compositionally biased region" description="Polar residues" evidence="3">
    <location>
        <begin position="513"/>
        <end position="530"/>
    </location>
</feature>
<dbReference type="InterPro" id="IPR051222">
    <property type="entry name" value="PPR/CCM1_RNA-binding"/>
</dbReference>
<feature type="compositionally biased region" description="Basic and acidic residues" evidence="3">
    <location>
        <begin position="191"/>
        <end position="214"/>
    </location>
</feature>
<accession>A0AB34KX40</accession>
<dbReference type="InterPro" id="IPR002885">
    <property type="entry name" value="PPR_rpt"/>
</dbReference>
<evidence type="ECO:0000313" key="5">
    <source>
        <dbReference type="Proteomes" id="UP000803884"/>
    </source>
</evidence>
<feature type="region of interest" description="Disordered" evidence="3">
    <location>
        <begin position="24"/>
        <end position="161"/>
    </location>
</feature>
<evidence type="ECO:0008006" key="6">
    <source>
        <dbReference type="Google" id="ProtNLM"/>
    </source>
</evidence>
<dbReference type="Pfam" id="PF13041">
    <property type="entry name" value="PPR_2"/>
    <property type="match status" value="1"/>
</dbReference>
<evidence type="ECO:0000256" key="2">
    <source>
        <dbReference type="PROSITE-ProRule" id="PRU00708"/>
    </source>
</evidence>
<evidence type="ECO:0000256" key="3">
    <source>
        <dbReference type="SAM" id="MobiDB-lite"/>
    </source>
</evidence>
<organism evidence="4 5">
    <name type="scientific">Cladosporium halotolerans</name>
    <dbReference type="NCBI Taxonomy" id="1052096"/>
    <lineage>
        <taxon>Eukaryota</taxon>
        <taxon>Fungi</taxon>
        <taxon>Dikarya</taxon>
        <taxon>Ascomycota</taxon>
        <taxon>Pezizomycotina</taxon>
        <taxon>Dothideomycetes</taxon>
        <taxon>Dothideomycetidae</taxon>
        <taxon>Cladosporiales</taxon>
        <taxon>Cladosporiaceae</taxon>
        <taxon>Cladosporium</taxon>
    </lineage>
</organism>
<feature type="region of interest" description="Disordered" evidence="3">
    <location>
        <begin position="180"/>
        <end position="218"/>
    </location>
</feature>
<dbReference type="GeneID" id="96005136"/>
<feature type="repeat" description="PPR" evidence="2">
    <location>
        <begin position="650"/>
        <end position="684"/>
    </location>
</feature>
<dbReference type="PANTHER" id="PTHR47942">
    <property type="entry name" value="TETRATRICOPEPTIDE REPEAT (TPR)-LIKE SUPERFAMILY PROTEIN-RELATED"/>
    <property type="match status" value="1"/>
</dbReference>
<proteinExistence type="predicted"/>
<dbReference type="Proteomes" id="UP000803884">
    <property type="component" value="Unassembled WGS sequence"/>
</dbReference>
<feature type="compositionally biased region" description="Polar residues" evidence="3">
    <location>
        <begin position="100"/>
        <end position="128"/>
    </location>
</feature>
<keyword evidence="1" id="KW-0677">Repeat</keyword>
<dbReference type="NCBIfam" id="TIGR00756">
    <property type="entry name" value="PPR"/>
    <property type="match status" value="2"/>
</dbReference>
<dbReference type="InterPro" id="IPR011990">
    <property type="entry name" value="TPR-like_helical_dom_sf"/>
</dbReference>
<dbReference type="Pfam" id="PF01535">
    <property type="entry name" value="PPR"/>
    <property type="match status" value="1"/>
</dbReference>
<dbReference type="Gene3D" id="1.25.40.10">
    <property type="entry name" value="Tetratricopeptide repeat domain"/>
    <property type="match status" value="3"/>
</dbReference>
<comment type="caution">
    <text evidence="4">The sequence shown here is derived from an EMBL/GenBank/DDBJ whole genome shotgun (WGS) entry which is preliminary data.</text>
</comment>
<feature type="compositionally biased region" description="Basic and acidic residues" evidence="3">
    <location>
        <begin position="129"/>
        <end position="138"/>
    </location>
</feature>
<dbReference type="AlphaFoldDB" id="A0AB34KX40"/>
<reference evidence="4 5" key="1">
    <citation type="journal article" date="2020" name="Microbiol. Resour. Announc.">
        <title>Draft Genome Sequence of a Cladosporium Species Isolated from the Mesophotic Ascidian Didemnum maculosum.</title>
        <authorList>
            <person name="Gioti A."/>
            <person name="Siaperas R."/>
            <person name="Nikolaivits E."/>
            <person name="Le Goff G."/>
            <person name="Ouazzani J."/>
            <person name="Kotoulas G."/>
            <person name="Topakas E."/>
        </authorList>
    </citation>
    <scope>NUCLEOTIDE SEQUENCE [LARGE SCALE GENOMIC DNA]</scope>
    <source>
        <strain evidence="4 5">TM138-S3</strain>
    </source>
</reference>
<name>A0AB34KX40_9PEZI</name>
<sequence>MSAPYVCKGCRLRLAIRPRQLIAPDRRLPRRSFSRTSREDQDTELLEESIPRRSFSAAGTPWKDSPEQAEHVPIGRYSRQPLRPQHLLKEFDQVEPYEDVSSQTRSGGRKSTATGKQPGHQMTPQRLRQYNERRKPSEKSSTPVGEGDSEYIPRGRYSGQPLRPHQLLQEFDRGEPSVIRKHVSAPSGDPQNDHEGINPRRQTRETSQRHQLREKQHRNARTFMRQVNTVEFDNAWNTIIEMRKIPVQYLRDFPRYRDLTQKLYRFMCGTVVYFVNNPARAPETFTPLSFIQVVNKLDLLSPTMLSGLLWRLSNGIAERAHAGGYESAGEELAALHQLVAAWYEAMVIHLQRTEVPSSSESSDRDLIEWSLFPSPETITLDNNKNLSQTPLNEVLGLILPTDVVTRGSGSDGSYQSALFVSVDLMSNSVCAQEDDICNAFLTYFSTVLKRIAKPAIPQQIRSRLELSPDPSLAYYEQLVRRLEFADIPAVRENRGKPEPVARESAKPTDIPKSVSQGDRSINSQDDSQAASFMEPAPASENTKPVNVLDKAALINAGFSVSEVGDMDADVHREVSGWIKRLGRCIESSNLHLAEKCWAEASSFIAGQESGPSSLPLFLYEHFMLAFVTLRQPRQAVHVWNVTIEAGLNPTVKTWTVMMRGCSRADDADTMERFWTRMRSEGVQPDQHAWSVRVFCLFNAKRISDAFSALHEMGQEWIAKVQAKQKTLLNKLTAKQRAVVKMQEIDLKQWDSDVDGVPRPSLVVVNSAVSSLANKSDEHIPKVLSWARDFAIEFDLTTYNTLLNVAMRHGRFEEASVILQHMRDKSIEPNSTTTTVLLTALFQSDYFSELSMAEQTTKLLNIMAMTEASTSSAGLDAKGYALIIDRMLKKYANHEAARAVLEHMSKTGLEPTSHIYTILMTSYFDADPPDLAAVDALWSRIESGHNGFRVPLDTIFYERMVEGYARHHSQVGLGPVFRFLEVMSRQGKRPSWQMLETVARAFAECGEWARLRGLVDDVRESKGLLRVGVRGLSGQNEFWRYIIGTGVLDDEHILHEQQLYKGSGGSSFQGLLE</sequence>
<protein>
    <recommendedName>
        <fullName evidence="6">Pentatricopeptide repeat protein</fullName>
    </recommendedName>
</protein>
<dbReference type="RefSeq" id="XP_069230973.1">
    <property type="nucleotide sequence ID" value="XM_069372298.1"/>
</dbReference>
<feature type="compositionally biased region" description="Basic and acidic residues" evidence="3">
    <location>
        <begin position="493"/>
        <end position="506"/>
    </location>
</feature>
<evidence type="ECO:0000313" key="4">
    <source>
        <dbReference type="EMBL" id="KAL1587868.1"/>
    </source>
</evidence>